<dbReference type="InterPro" id="IPR002505">
    <property type="entry name" value="PTA_PTB"/>
</dbReference>
<dbReference type="InterPro" id="IPR045213">
    <property type="entry name" value="Malic_NAD-bd_bact_type"/>
</dbReference>
<feature type="binding site" evidence="10">
    <location>
        <begin position="80"/>
        <end position="87"/>
    </location>
    <ligand>
        <name>NADP(+)</name>
        <dbReference type="ChEBI" id="CHEBI:58349"/>
    </ligand>
</feature>
<dbReference type="RefSeq" id="WP_172161492.1">
    <property type="nucleotide sequence ID" value="NZ_WOEZ01000034.1"/>
</dbReference>
<dbReference type="SMART" id="SM01274">
    <property type="entry name" value="malic"/>
    <property type="match status" value="1"/>
</dbReference>
<evidence type="ECO:0000256" key="4">
    <source>
        <dbReference type="ARBA" id="ARBA00008756"/>
    </source>
</evidence>
<evidence type="ECO:0000256" key="9">
    <source>
        <dbReference type="PIRSR" id="PIRSR036684-2"/>
    </source>
</evidence>
<evidence type="ECO:0000256" key="6">
    <source>
        <dbReference type="ARBA" id="ARBA00023002"/>
    </source>
</evidence>
<dbReference type="SMART" id="SM00919">
    <property type="entry name" value="Malic_M"/>
    <property type="match status" value="1"/>
</dbReference>
<dbReference type="InterPro" id="IPR012301">
    <property type="entry name" value="Malic_N_dom"/>
</dbReference>
<comment type="cofactor">
    <cofactor evidence="2">
        <name>Mg(2+)</name>
        <dbReference type="ChEBI" id="CHEBI:18420"/>
    </cofactor>
</comment>
<dbReference type="Pfam" id="PF00390">
    <property type="entry name" value="malic"/>
    <property type="match status" value="1"/>
</dbReference>
<feature type="binding site" evidence="10">
    <location>
        <position position="166"/>
    </location>
    <ligand>
        <name>a divalent metal cation</name>
        <dbReference type="ChEBI" id="CHEBI:60240"/>
    </ligand>
</feature>
<comment type="similarity">
    <text evidence="3">In the N-terminal section; belongs to the malic enzymes family.</text>
</comment>
<dbReference type="InterPro" id="IPR037062">
    <property type="entry name" value="Malic_N_dom_sf"/>
</dbReference>
<feature type="domain" description="Malic enzyme NAD-binding" evidence="11">
    <location>
        <begin position="167"/>
        <end position="404"/>
    </location>
</feature>
<dbReference type="SUPFAM" id="SSF51735">
    <property type="entry name" value="NAD(P)-binding Rossmann-fold domains"/>
    <property type="match status" value="1"/>
</dbReference>
<evidence type="ECO:0000313" key="14">
    <source>
        <dbReference type="Proteomes" id="UP000655523"/>
    </source>
</evidence>
<evidence type="ECO:0000256" key="2">
    <source>
        <dbReference type="ARBA" id="ARBA00001946"/>
    </source>
</evidence>
<dbReference type="GO" id="GO:0016616">
    <property type="term" value="F:oxidoreductase activity, acting on the CH-OH group of donors, NAD or NADP as acceptor"/>
    <property type="evidence" value="ECO:0007669"/>
    <property type="project" value="InterPro"/>
</dbReference>
<evidence type="ECO:0000256" key="5">
    <source>
        <dbReference type="ARBA" id="ARBA00022723"/>
    </source>
</evidence>
<dbReference type="GO" id="GO:0006108">
    <property type="term" value="P:malate metabolic process"/>
    <property type="evidence" value="ECO:0007669"/>
    <property type="project" value="InterPro"/>
</dbReference>
<sequence>MPTPAQGKLREAALDYHEFPTPGKIAIAPTKQMINQRDLALAYSPGVAFACEEIVENPLNAARFTARSNLVGVVTNGTAVLGLGNIGPLASKPVMEGKAVLFKKFAGIDVFDIELNESDPHKLVEVIAALEPTFGGINLEDIKAPDCFIVERECRKRMKIPVFHDDQHGTAIVVAAAITNGLKVVGKDIKKVKLVSSGAGAAALACLDLLVDIGLPLENITVTDLAGVVYKGRVELMDPDKERFARETDARTLAEAIGGADIFLGLSAGGVLKQDMVKQMADKPLILALANPTPEILPELALEVRPDAVLCTGRTDYPNQVNNVLVFPFLFRGALDAGATTVTREMEIAAVNAIAELARQEQSDIVATAYGIQDLSFGPAYLIPKPFDPRLIVKVAPAVAKAAMDSGVAERPIEDMEAYEQHLQQFVYHSGTTMKPIFQLARSVEPEKKRIVFAEGEEERVLRAMQIIVDEKLAKPILIGRPAVIEHRIARYGLRITPGVDFVVVDTDHDQRYRDFWQEYHKMMARKGISEQMARLEMRRRTTLIGAMLMKKGDADGMICGTISTTHRHLHFIDQVISKREGCRVYAAMNALVLPGRQIFLVDTHVNVDPTPEQLAEITIMAAEEVRRFGIEPKVALLSHSNFGTSNAPSAQKMRDVLEILRERAPDLQVDGEMHGDVALDANLRREVLPESTLEGDANLLILPNIDAANIAYSLLKTAAGNNITIGPMLLGSAKPVHVLTASATVRAIVNMTALVVADAGAAFPSSRTT</sequence>
<evidence type="ECO:0000256" key="7">
    <source>
        <dbReference type="ARBA" id="ARBA00023268"/>
    </source>
</evidence>
<dbReference type="SUPFAM" id="SSF53659">
    <property type="entry name" value="Isocitrate/Isopropylmalate dehydrogenase-like"/>
    <property type="match status" value="1"/>
</dbReference>
<dbReference type="PANTHER" id="PTHR43237:SF4">
    <property type="entry name" value="NADP-DEPENDENT MALIC ENZYME"/>
    <property type="match status" value="1"/>
</dbReference>
<organism evidence="13 14">
    <name type="scientific">Paraburkholderia elongata</name>
    <dbReference type="NCBI Taxonomy" id="2675747"/>
    <lineage>
        <taxon>Bacteria</taxon>
        <taxon>Pseudomonadati</taxon>
        <taxon>Pseudomonadota</taxon>
        <taxon>Betaproteobacteria</taxon>
        <taxon>Burkholderiales</taxon>
        <taxon>Burkholderiaceae</taxon>
        <taxon>Paraburkholderia</taxon>
    </lineage>
</organism>
<proteinExistence type="inferred from homology"/>
<dbReference type="NCBIfam" id="NF009501">
    <property type="entry name" value="PRK12861.1"/>
    <property type="match status" value="1"/>
</dbReference>
<comment type="similarity">
    <text evidence="4">In the C-terminal section; belongs to the phosphate acetyltransferase and butyryltransferase family.</text>
</comment>
<evidence type="ECO:0000256" key="8">
    <source>
        <dbReference type="PIRSR" id="PIRSR036684-1"/>
    </source>
</evidence>
<keyword evidence="14" id="KW-1185">Reference proteome</keyword>
<dbReference type="GO" id="GO:0016746">
    <property type="term" value="F:acyltransferase activity"/>
    <property type="evidence" value="ECO:0007669"/>
    <property type="project" value="InterPro"/>
</dbReference>
<dbReference type="Gene3D" id="3.40.50.10950">
    <property type="match status" value="1"/>
</dbReference>
<dbReference type="GO" id="GO:0046872">
    <property type="term" value="F:metal ion binding"/>
    <property type="evidence" value="ECO:0007669"/>
    <property type="project" value="UniProtKB-KW"/>
</dbReference>
<dbReference type="Proteomes" id="UP000655523">
    <property type="component" value="Unassembled WGS sequence"/>
</dbReference>
<feature type="active site" description="Proton acceptor" evidence="8">
    <location>
        <position position="98"/>
    </location>
</feature>
<feature type="binding site" evidence="9">
    <location>
        <position position="141"/>
    </location>
    <ligand>
        <name>a divalent metal cation</name>
        <dbReference type="ChEBI" id="CHEBI:60240"/>
    </ligand>
</feature>
<comment type="cofactor">
    <cofactor evidence="1">
        <name>Mn(2+)</name>
        <dbReference type="ChEBI" id="CHEBI:29035"/>
    </cofactor>
</comment>
<dbReference type="InterPro" id="IPR036291">
    <property type="entry name" value="NAD(P)-bd_dom_sf"/>
</dbReference>
<dbReference type="Gene3D" id="3.40.50.10380">
    <property type="entry name" value="Malic enzyme, N-terminal domain"/>
    <property type="match status" value="1"/>
</dbReference>
<dbReference type="EMBL" id="WOEZ01000034">
    <property type="protein sequence ID" value="NPT54222.1"/>
    <property type="molecule type" value="Genomic_DNA"/>
</dbReference>
<evidence type="ECO:0000259" key="12">
    <source>
        <dbReference type="SMART" id="SM01274"/>
    </source>
</evidence>
<dbReference type="FunFam" id="3.40.50.10380:FF:000003">
    <property type="entry name" value="NADP-dependent malic enzyme"/>
    <property type="match status" value="1"/>
</dbReference>
<evidence type="ECO:0000256" key="3">
    <source>
        <dbReference type="ARBA" id="ARBA00007686"/>
    </source>
</evidence>
<gene>
    <name evidence="13" type="ORF">GNZ13_06270</name>
</gene>
<keyword evidence="6" id="KW-0560">Oxidoreductase</keyword>
<dbReference type="InterPro" id="IPR051674">
    <property type="entry name" value="Malate_Decarboxylase"/>
</dbReference>
<dbReference type="InterPro" id="IPR012302">
    <property type="entry name" value="Malic_NAD-bd"/>
</dbReference>
<dbReference type="Pfam" id="PF03949">
    <property type="entry name" value="Malic_M"/>
    <property type="match status" value="1"/>
</dbReference>
<dbReference type="PANTHER" id="PTHR43237">
    <property type="entry name" value="NADP-DEPENDENT MALIC ENZYME"/>
    <property type="match status" value="1"/>
</dbReference>
<protein>
    <submittedName>
        <fullName evidence="13">NADP-dependent malic enzyme</fullName>
    </submittedName>
</protein>
<feature type="domain" description="Malic enzyme N-terminal" evidence="12">
    <location>
        <begin position="22"/>
        <end position="155"/>
    </location>
</feature>
<keyword evidence="10" id="KW-0521">NADP</keyword>
<dbReference type="GO" id="GO:0004470">
    <property type="term" value="F:malic enzyme activity"/>
    <property type="evidence" value="ECO:0007669"/>
    <property type="project" value="InterPro"/>
</dbReference>
<reference evidence="13 14" key="1">
    <citation type="submission" date="2019-11" db="EMBL/GenBank/DDBJ databases">
        <title>Metabolism of dissolved organic matter in forest soils.</title>
        <authorList>
            <person name="Cyle K.T."/>
            <person name="Wilhelm R.C."/>
            <person name="Martinez C.E."/>
        </authorList>
    </citation>
    <scope>NUCLEOTIDE SEQUENCE [LARGE SCALE GENOMIC DNA]</scope>
    <source>
        <strain evidence="13 14">5N</strain>
    </source>
</reference>
<keyword evidence="5 9" id="KW-0479">Metal-binding</keyword>
<dbReference type="AlphaFoldDB" id="A0A972SGU4"/>
<feature type="binding site" evidence="10">
    <location>
        <position position="291"/>
    </location>
    <ligand>
        <name>a divalent metal cation</name>
        <dbReference type="ChEBI" id="CHEBI:60240"/>
    </ligand>
</feature>
<dbReference type="CDD" id="cd05311">
    <property type="entry name" value="NAD_bind_2_malic_enz"/>
    <property type="match status" value="1"/>
</dbReference>
<accession>A0A972SGU4</accession>
<evidence type="ECO:0000256" key="1">
    <source>
        <dbReference type="ARBA" id="ARBA00001936"/>
    </source>
</evidence>
<dbReference type="InterPro" id="IPR012188">
    <property type="entry name" value="ME_PTA"/>
</dbReference>
<name>A0A972SGU4_9BURK</name>
<dbReference type="InterPro" id="IPR042113">
    <property type="entry name" value="P_AcTrfase_dom1"/>
</dbReference>
<dbReference type="PIRSF" id="PIRSF036684">
    <property type="entry name" value="ME_PTA"/>
    <property type="match status" value="1"/>
</dbReference>
<comment type="caution">
    <text evidence="13">The sequence shown here is derived from an EMBL/GenBank/DDBJ whole genome shotgun (WGS) entry which is preliminary data.</text>
</comment>
<evidence type="ECO:0000313" key="13">
    <source>
        <dbReference type="EMBL" id="NPT54222.1"/>
    </source>
</evidence>
<evidence type="ECO:0000259" key="11">
    <source>
        <dbReference type="SMART" id="SM00919"/>
    </source>
</evidence>
<dbReference type="GO" id="GO:0051287">
    <property type="term" value="F:NAD binding"/>
    <property type="evidence" value="ECO:0007669"/>
    <property type="project" value="InterPro"/>
</dbReference>
<dbReference type="Gene3D" id="3.40.50.10750">
    <property type="entry name" value="Isocitrate/Isopropylmalate dehydrogenase-like"/>
    <property type="match status" value="1"/>
</dbReference>
<feature type="binding site" evidence="9">
    <location>
        <position position="140"/>
    </location>
    <ligand>
        <name>a divalent metal cation</name>
        <dbReference type="ChEBI" id="CHEBI:60240"/>
    </ligand>
</feature>
<dbReference type="Gene3D" id="3.40.50.720">
    <property type="entry name" value="NAD(P)-binding Rossmann-like Domain"/>
    <property type="match status" value="1"/>
</dbReference>
<dbReference type="InterPro" id="IPR046346">
    <property type="entry name" value="Aminoacid_DH-like_N_sf"/>
</dbReference>
<keyword evidence="7" id="KW-0511">Multifunctional enzyme</keyword>
<dbReference type="FunFam" id="3.40.50.720:FF:000095">
    <property type="entry name" value="NADP-dependent malic enzyme"/>
    <property type="match status" value="1"/>
</dbReference>
<dbReference type="SUPFAM" id="SSF53223">
    <property type="entry name" value="Aminoacid dehydrogenase-like, N-terminal domain"/>
    <property type="match status" value="1"/>
</dbReference>
<dbReference type="InterPro" id="IPR042112">
    <property type="entry name" value="P_AcTrfase_dom2"/>
</dbReference>
<dbReference type="Pfam" id="PF01515">
    <property type="entry name" value="PTA_PTB"/>
    <property type="match status" value="1"/>
</dbReference>
<evidence type="ECO:0000256" key="10">
    <source>
        <dbReference type="PIRSR" id="PIRSR036684-3"/>
    </source>
</evidence>